<dbReference type="AlphaFoldDB" id="A0A0A9FVW5"/>
<feature type="region of interest" description="Disordered" evidence="1">
    <location>
        <begin position="83"/>
        <end position="137"/>
    </location>
</feature>
<reference evidence="2" key="1">
    <citation type="submission" date="2014-09" db="EMBL/GenBank/DDBJ databases">
        <authorList>
            <person name="Magalhaes I.L.F."/>
            <person name="Oliveira U."/>
            <person name="Santos F.R."/>
            <person name="Vidigal T.H.D.A."/>
            <person name="Brescovit A.D."/>
            <person name="Santos A.J."/>
        </authorList>
    </citation>
    <scope>NUCLEOTIDE SEQUENCE</scope>
    <source>
        <tissue evidence="2">Shoot tissue taken approximately 20 cm above the soil surface</tissue>
    </source>
</reference>
<name>A0A0A9FVW5_ARUDO</name>
<protein>
    <submittedName>
        <fullName evidence="2">Uncharacterized protein</fullName>
    </submittedName>
</protein>
<proteinExistence type="predicted"/>
<evidence type="ECO:0000256" key="1">
    <source>
        <dbReference type="SAM" id="MobiDB-lite"/>
    </source>
</evidence>
<dbReference type="EMBL" id="GBRH01182512">
    <property type="protein sequence ID" value="JAE15384.1"/>
    <property type="molecule type" value="Transcribed_RNA"/>
</dbReference>
<organism evidence="2">
    <name type="scientific">Arundo donax</name>
    <name type="common">Giant reed</name>
    <name type="synonym">Donax arundinaceus</name>
    <dbReference type="NCBI Taxonomy" id="35708"/>
    <lineage>
        <taxon>Eukaryota</taxon>
        <taxon>Viridiplantae</taxon>
        <taxon>Streptophyta</taxon>
        <taxon>Embryophyta</taxon>
        <taxon>Tracheophyta</taxon>
        <taxon>Spermatophyta</taxon>
        <taxon>Magnoliopsida</taxon>
        <taxon>Liliopsida</taxon>
        <taxon>Poales</taxon>
        <taxon>Poaceae</taxon>
        <taxon>PACMAD clade</taxon>
        <taxon>Arundinoideae</taxon>
        <taxon>Arundineae</taxon>
        <taxon>Arundo</taxon>
    </lineage>
</organism>
<accession>A0A0A9FVW5</accession>
<sequence>MDHWFQVLNTGHAVSQEGAGALDMCNVVRVAEPTTAAVVLGRVDGAGRDGLGFVPPILPQSLGLASCLGIVIPIPIPIPWRGRGRGRGGGAGVDEGEAVGLGSPGRRRRRVQQEAATDSGGGGHGAGCPPRFSSTLV</sequence>
<evidence type="ECO:0000313" key="2">
    <source>
        <dbReference type="EMBL" id="JAE15384.1"/>
    </source>
</evidence>
<reference evidence="2" key="2">
    <citation type="journal article" date="2015" name="Data Brief">
        <title>Shoot transcriptome of the giant reed, Arundo donax.</title>
        <authorList>
            <person name="Barrero R.A."/>
            <person name="Guerrero F.D."/>
            <person name="Moolhuijzen P."/>
            <person name="Goolsby J.A."/>
            <person name="Tidwell J."/>
            <person name="Bellgard S.E."/>
            <person name="Bellgard M.I."/>
        </authorList>
    </citation>
    <scope>NUCLEOTIDE SEQUENCE</scope>
    <source>
        <tissue evidence="2">Shoot tissue taken approximately 20 cm above the soil surface</tissue>
    </source>
</reference>